<evidence type="ECO:0000259" key="2">
    <source>
        <dbReference type="Pfam" id="PF14321"/>
    </source>
</evidence>
<evidence type="ECO:0000256" key="1">
    <source>
        <dbReference type="SAM" id="SignalP"/>
    </source>
</evidence>
<dbReference type="InterPro" id="IPR025491">
    <property type="entry name" value="DUF4382"/>
</dbReference>
<protein>
    <submittedName>
        <fullName evidence="3">DUF4382 domain-containing protein</fullName>
    </submittedName>
</protein>
<dbReference type="Pfam" id="PF14321">
    <property type="entry name" value="DUF4382"/>
    <property type="match status" value="1"/>
</dbReference>
<feature type="domain" description="DUF4382" evidence="2">
    <location>
        <begin position="30"/>
        <end position="178"/>
    </location>
</feature>
<keyword evidence="1" id="KW-0732">Signal</keyword>
<reference evidence="3" key="1">
    <citation type="submission" date="2021-06" db="EMBL/GenBank/DDBJ databases">
        <title>Vibrio nov. sp., novel gut bacterium isolated from Yellow Sea oyster.</title>
        <authorList>
            <person name="Muhammad N."/>
            <person name="Nguyen T.H."/>
            <person name="Lee Y.-J."/>
            <person name="Ko J."/>
            <person name="Kim S.-G."/>
        </authorList>
    </citation>
    <scope>NUCLEOTIDE SEQUENCE</scope>
    <source>
        <strain evidence="3">OG9-811</strain>
    </source>
</reference>
<sequence>MKTLPLMALSSAALLLTACGGGGDDSSTQTATVSFAVSDAPVDYASSVTIGFTQVELVQQNGESIFLDVNPDDPSADYEQIDLLDYQGANSALIITNQEIPVGTYQNLILHISSESNVNFVDDADGTQDLKQPSNRLRLGSFTVSNEATQAFTIEFDLRSSLVMRGNSGSQNGYILKPHGVSILSNSDVVSLSGTVDQTLLDEGETCSTETSSYVYLYQGLVSGSELGDLVDENDPEFDATNPVPEGVVTPYASTALDETLNYSFGFLPTGDYTVAFTCNGAGDDSIQYDGQDIVPLPSPADQVHEVTLTAGEEGVVNFEYIAPEPTPDPVEETTTTSL</sequence>
<name>A0A975U7N8_9VIBR</name>
<dbReference type="RefSeq" id="WP_136487428.1">
    <property type="nucleotide sequence ID" value="NZ_CP076642.1"/>
</dbReference>
<feature type="chain" id="PRO_5037837361" evidence="1">
    <location>
        <begin position="19"/>
        <end position="339"/>
    </location>
</feature>
<organism evidence="3 4">
    <name type="scientific">Vibrio ostreae</name>
    <dbReference type="NCBI Taxonomy" id="2841925"/>
    <lineage>
        <taxon>Bacteria</taxon>
        <taxon>Pseudomonadati</taxon>
        <taxon>Pseudomonadota</taxon>
        <taxon>Gammaproteobacteria</taxon>
        <taxon>Vibrionales</taxon>
        <taxon>Vibrionaceae</taxon>
        <taxon>Vibrio</taxon>
    </lineage>
</organism>
<proteinExistence type="predicted"/>
<gene>
    <name evidence="3" type="ORF">KNV97_05635</name>
</gene>
<dbReference type="KEGG" id="vos:KNV97_05635"/>
<evidence type="ECO:0000313" key="4">
    <source>
        <dbReference type="Proteomes" id="UP000694232"/>
    </source>
</evidence>
<keyword evidence="4" id="KW-1185">Reference proteome</keyword>
<accession>A0A975U7N8</accession>
<dbReference type="Proteomes" id="UP000694232">
    <property type="component" value="Chromosome 2"/>
</dbReference>
<dbReference type="AlphaFoldDB" id="A0A975U7N8"/>
<dbReference type="EMBL" id="CP076642">
    <property type="protein sequence ID" value="QXO15882.1"/>
    <property type="molecule type" value="Genomic_DNA"/>
</dbReference>
<feature type="signal peptide" evidence="1">
    <location>
        <begin position="1"/>
        <end position="18"/>
    </location>
</feature>
<evidence type="ECO:0000313" key="3">
    <source>
        <dbReference type="EMBL" id="QXO15882.1"/>
    </source>
</evidence>
<dbReference type="PROSITE" id="PS51257">
    <property type="entry name" value="PROKAR_LIPOPROTEIN"/>
    <property type="match status" value="1"/>
</dbReference>